<evidence type="ECO:0000256" key="9">
    <source>
        <dbReference type="ARBA" id="ARBA00022741"/>
    </source>
</evidence>
<evidence type="ECO:0000256" key="23">
    <source>
        <dbReference type="ARBA" id="ARBA00049244"/>
    </source>
</evidence>
<keyword evidence="3" id="KW-1188">Viral release from host cell</keyword>
<dbReference type="GO" id="GO:0032196">
    <property type="term" value="P:transposition"/>
    <property type="evidence" value="ECO:0007669"/>
    <property type="project" value="UniProtKB-KW"/>
</dbReference>
<dbReference type="PANTHER" id="PTHR42648">
    <property type="entry name" value="TRANSPOSASE, PUTATIVE-RELATED"/>
    <property type="match status" value="1"/>
</dbReference>
<evidence type="ECO:0000256" key="22">
    <source>
        <dbReference type="ARBA" id="ARBA00048173"/>
    </source>
</evidence>
<keyword evidence="5" id="KW-0645">Protease</keyword>
<evidence type="ECO:0000256" key="14">
    <source>
        <dbReference type="ARBA" id="ARBA00022842"/>
    </source>
</evidence>
<evidence type="ECO:0000256" key="2">
    <source>
        <dbReference type="ARBA" id="ARBA00022578"/>
    </source>
</evidence>
<keyword evidence="19" id="KW-0917">Virion maturation</keyword>
<sequence length="1370" mass="152551">MSTGTDVNSGSYRIKNLDSPESYPVWRVQMQDILTDLGLWEYTSGEIPYPTDQTRQAGWKKNDRKALTAIRTRISGSMMTYVLSATKSKDAWDALSDVFNIEGPITQILSRRKLLRYSIEEGANMEEEIRKMKGYKEQLALIGESITDKEFALTIITALPESWDSFVESIDVTKVKSPAIIGRIIAEDIRRKDRTDGPTTTTLVATTSKSNNRPNQNNSGSGSGSSSQSKNSGNRSKSSKFRPGVVCHHCNKEGHLRPDCRALKRLNQANKSRNSNNSNNSNNSSNSSGNQTNLATSLYSFAVLQSFDQAAGLWLADSATQSHIARDRDMFKTYTPTPGEFIKGAGNCPALGRGTVNLQFSVDGNHIPITLKDVIHAPNMLHNLISLGRITSAGLSYFGIDDDLMISDKDRIIARGHKFGNLYAMDVIVPIQSYAIRTGRSWYEWHCALGHLNKAQLMDLRSLSEGMDVDETSDPDFHCEPCITAKQTRLPFPQASATEYTEIGQLTHSDIWGPARTTSIHGNTYFITFTDAASRFTAVYFMKSGATAFDRFKQYKNFVNLQSGKDLKKLRVDNAKEYVEGNFRKFLDDEGIVLEATAPYSPPQNGVAERLNRTLIEHSRAMLIAKNLPTFLWEDAVAYSNFLRNRSPTRALKKLTPFEAFWGKKPNLGNIQIFGSDCWVLTPDSKRSKLDPKSEKFPFMGLGESGAGWNYYNTRIRQVLTSRNVVFQRFHQIPAEDYGSIPAVQAPPPIVTTKTVSLEGEPNTVTKTAGSRSTTTPVPSKIDIPDTPATIFHTPKSSPSTPAISPSIPGYQRPTRSAAARTNYKILHDSGTRVSGPNPKGFDGDSTNLCFLAHSSTDEPHSLADAKAREDWPDWFKAMETEINQLHDLKTYTIEDLPPGRKAVGCRWVFTLKRDANGNIIKYKARLVAQGFSQIPGQDFSATYAPVMRLESFRTLLALAAHLDLEVHQMDVVGAYLNSDLDEEIFMRQPPGFEDGSPRVCRLQKAIYGLKQAGRAWNLKFNHIFVDVLSYKRIHPDYCVYIKHFDGSNFIIVIIHVDDMALLGNSTDTISRAKSEITPLLKISDLGEIKSFVGLKITRDRSARTITISQPHYIDTILARFHMESSHPVSTPLDPHVKFVAGDTPPDSDIPYQAAIGSLMYAAVATRPDIAFAVQTLSQFNTRYSNTHWTAVKHVLRYLKGTCDLGITYGTGDLTLFGYSDADWAQNISDRRSISGFAFLLAGGAISWSSKKQATVALSTMEAEYLALAHASKEALWLRSLLEHLHFEISGETPIFCDNQSTIAFAHDHQFHARSKHIDIRHHFIRDHINQKTITVPHVATQDNVADVLTKALPRDAHTRHTQALGLSAH</sequence>
<evidence type="ECO:0000256" key="24">
    <source>
        <dbReference type="PROSITE-ProRule" id="PRU00047"/>
    </source>
</evidence>
<keyword evidence="18" id="KW-0239">DNA-directed DNA polymerase</keyword>
<evidence type="ECO:0000256" key="11">
    <source>
        <dbReference type="ARBA" id="ARBA00022759"/>
    </source>
</evidence>
<keyword evidence="10" id="KW-0064">Aspartyl protease</keyword>
<dbReference type="Gene3D" id="3.30.420.10">
    <property type="entry name" value="Ribonuclease H-like superfamily/Ribonuclease H"/>
    <property type="match status" value="1"/>
</dbReference>
<keyword evidence="7" id="KW-0540">Nuclease</keyword>
<dbReference type="InterPro" id="IPR039537">
    <property type="entry name" value="Retrotran_Ty1/copia-like"/>
</dbReference>
<name>A0AAD5V091_9APHY</name>
<dbReference type="SUPFAM" id="SSF53098">
    <property type="entry name" value="Ribonuclease H-like"/>
    <property type="match status" value="1"/>
</dbReference>
<evidence type="ECO:0000256" key="25">
    <source>
        <dbReference type="SAM" id="MobiDB-lite"/>
    </source>
</evidence>
<dbReference type="InterPro" id="IPR036875">
    <property type="entry name" value="Znf_CCHC_sf"/>
</dbReference>
<evidence type="ECO:0000256" key="19">
    <source>
        <dbReference type="ARBA" id="ARBA00023113"/>
    </source>
</evidence>
<keyword evidence="4" id="KW-0507">mRNA processing</keyword>
<feature type="region of interest" description="Disordered" evidence="25">
    <location>
        <begin position="269"/>
        <end position="291"/>
    </location>
</feature>
<dbReference type="InterPro" id="IPR013103">
    <property type="entry name" value="RVT_2"/>
</dbReference>
<dbReference type="GO" id="GO:0006508">
    <property type="term" value="P:proteolysis"/>
    <property type="evidence" value="ECO:0007669"/>
    <property type="project" value="UniProtKB-KW"/>
</dbReference>
<feature type="compositionally biased region" description="Polar residues" evidence="25">
    <location>
        <begin position="763"/>
        <end position="778"/>
    </location>
</feature>
<keyword evidence="2" id="KW-0815">Transposition</keyword>
<feature type="compositionally biased region" description="Low complexity" evidence="25">
    <location>
        <begin position="270"/>
        <end position="290"/>
    </location>
</feature>
<evidence type="ECO:0000256" key="1">
    <source>
        <dbReference type="ARBA" id="ARBA00002180"/>
    </source>
</evidence>
<dbReference type="EMBL" id="JANAWD010000278">
    <property type="protein sequence ID" value="KAJ3482336.1"/>
    <property type="molecule type" value="Genomic_DNA"/>
</dbReference>
<dbReference type="GO" id="GO:0005634">
    <property type="term" value="C:nucleus"/>
    <property type="evidence" value="ECO:0007669"/>
    <property type="project" value="UniProtKB-ARBA"/>
</dbReference>
<keyword evidence="6" id="KW-0548">Nucleotidyltransferase</keyword>
<evidence type="ECO:0000256" key="15">
    <source>
        <dbReference type="ARBA" id="ARBA00022884"/>
    </source>
</evidence>
<organism evidence="28 29">
    <name type="scientific">Meripilus lineatus</name>
    <dbReference type="NCBI Taxonomy" id="2056292"/>
    <lineage>
        <taxon>Eukaryota</taxon>
        <taxon>Fungi</taxon>
        <taxon>Dikarya</taxon>
        <taxon>Basidiomycota</taxon>
        <taxon>Agaricomycotina</taxon>
        <taxon>Agaricomycetes</taxon>
        <taxon>Polyporales</taxon>
        <taxon>Meripilaceae</taxon>
        <taxon>Meripilus</taxon>
    </lineage>
</organism>
<evidence type="ECO:0000256" key="6">
    <source>
        <dbReference type="ARBA" id="ARBA00022695"/>
    </source>
</evidence>
<keyword evidence="20" id="KW-0233">DNA recombination</keyword>
<dbReference type="InterPro" id="IPR043502">
    <property type="entry name" value="DNA/RNA_pol_sf"/>
</dbReference>
<evidence type="ECO:0000256" key="13">
    <source>
        <dbReference type="ARBA" id="ARBA00022840"/>
    </source>
</evidence>
<dbReference type="InterPro" id="IPR001878">
    <property type="entry name" value="Znf_CCHC"/>
</dbReference>
<dbReference type="CDD" id="cd09272">
    <property type="entry name" value="RNase_HI_RT_Ty1"/>
    <property type="match status" value="1"/>
</dbReference>
<comment type="function">
    <text evidence="1">The aspartyl protease (PR) mediates the proteolytic cleavages of the Gag and Gag-Pol polyproteins after assembly of the VLP.</text>
</comment>
<evidence type="ECO:0000256" key="20">
    <source>
        <dbReference type="ARBA" id="ARBA00023172"/>
    </source>
</evidence>
<dbReference type="GO" id="GO:0006310">
    <property type="term" value="P:DNA recombination"/>
    <property type="evidence" value="ECO:0007669"/>
    <property type="project" value="UniProtKB-KW"/>
</dbReference>
<evidence type="ECO:0000256" key="10">
    <source>
        <dbReference type="ARBA" id="ARBA00022750"/>
    </source>
</evidence>
<evidence type="ECO:0000256" key="8">
    <source>
        <dbReference type="ARBA" id="ARBA00022723"/>
    </source>
</evidence>
<dbReference type="Proteomes" id="UP001212997">
    <property type="component" value="Unassembled WGS sequence"/>
</dbReference>
<evidence type="ECO:0000256" key="17">
    <source>
        <dbReference type="ARBA" id="ARBA00022918"/>
    </source>
</evidence>
<evidence type="ECO:0000256" key="4">
    <source>
        <dbReference type="ARBA" id="ARBA00022664"/>
    </source>
</evidence>
<feature type="compositionally biased region" description="Low complexity" evidence="25">
    <location>
        <begin position="197"/>
        <end position="236"/>
    </location>
</feature>
<keyword evidence="18" id="KW-0808">Transferase</keyword>
<evidence type="ECO:0000256" key="12">
    <source>
        <dbReference type="ARBA" id="ARBA00022801"/>
    </source>
</evidence>
<dbReference type="GO" id="GO:0008270">
    <property type="term" value="F:zinc ion binding"/>
    <property type="evidence" value="ECO:0007669"/>
    <property type="project" value="UniProtKB-KW"/>
</dbReference>
<keyword evidence="9" id="KW-0547">Nucleotide-binding</keyword>
<dbReference type="GO" id="GO:0004519">
    <property type="term" value="F:endonuclease activity"/>
    <property type="evidence" value="ECO:0007669"/>
    <property type="project" value="UniProtKB-KW"/>
</dbReference>
<keyword evidence="24" id="KW-0862">Zinc</keyword>
<proteinExistence type="predicted"/>
<keyword evidence="13" id="KW-0067">ATP-binding</keyword>
<dbReference type="InterPro" id="IPR012337">
    <property type="entry name" value="RNaseH-like_sf"/>
</dbReference>
<dbReference type="PANTHER" id="PTHR42648:SF11">
    <property type="entry name" value="TRANSPOSON TY4-P GAG-POL POLYPROTEIN"/>
    <property type="match status" value="1"/>
</dbReference>
<dbReference type="PROSITE" id="PS50994">
    <property type="entry name" value="INTEGRASE"/>
    <property type="match status" value="1"/>
</dbReference>
<dbReference type="SUPFAM" id="SSF57756">
    <property type="entry name" value="Retrovirus zinc finger-like domains"/>
    <property type="match status" value="1"/>
</dbReference>
<evidence type="ECO:0008006" key="30">
    <source>
        <dbReference type="Google" id="ProtNLM"/>
    </source>
</evidence>
<dbReference type="GO" id="GO:0003723">
    <property type="term" value="F:RNA binding"/>
    <property type="evidence" value="ECO:0007669"/>
    <property type="project" value="UniProtKB-KW"/>
</dbReference>
<keyword evidence="15" id="KW-0694">RNA-binding</keyword>
<keyword evidence="29" id="KW-1185">Reference proteome</keyword>
<dbReference type="InterPro" id="IPR036397">
    <property type="entry name" value="RNaseH_sf"/>
</dbReference>
<dbReference type="GO" id="GO:0004190">
    <property type="term" value="F:aspartic-type endopeptidase activity"/>
    <property type="evidence" value="ECO:0007669"/>
    <property type="project" value="UniProtKB-KW"/>
</dbReference>
<keyword evidence="11" id="KW-0255">Endonuclease</keyword>
<evidence type="ECO:0000256" key="21">
    <source>
        <dbReference type="ARBA" id="ARBA00023268"/>
    </source>
</evidence>
<keyword evidence="14" id="KW-0460">Magnesium</keyword>
<evidence type="ECO:0000256" key="7">
    <source>
        <dbReference type="ARBA" id="ARBA00022722"/>
    </source>
</evidence>
<keyword evidence="8" id="KW-0479">Metal-binding</keyword>
<dbReference type="PROSITE" id="PS50158">
    <property type="entry name" value="ZF_CCHC"/>
    <property type="match status" value="1"/>
</dbReference>
<keyword evidence="17" id="KW-0695">RNA-directed DNA polymerase</keyword>
<dbReference type="Pfam" id="PF14223">
    <property type="entry name" value="Retrotran_gag_2"/>
    <property type="match status" value="1"/>
</dbReference>
<protein>
    <recommendedName>
        <fullName evidence="30">Polyprotein</fullName>
    </recommendedName>
</protein>
<dbReference type="Pfam" id="PF00665">
    <property type="entry name" value="rve"/>
    <property type="match status" value="1"/>
</dbReference>
<keyword evidence="12" id="KW-0378">Hydrolase</keyword>
<dbReference type="GO" id="GO:0006397">
    <property type="term" value="P:mRNA processing"/>
    <property type="evidence" value="ECO:0007669"/>
    <property type="project" value="UniProtKB-KW"/>
</dbReference>
<evidence type="ECO:0000256" key="3">
    <source>
        <dbReference type="ARBA" id="ARBA00022612"/>
    </source>
</evidence>
<feature type="domain" description="Integrase catalytic" evidence="27">
    <location>
        <begin position="489"/>
        <end position="665"/>
    </location>
</feature>
<dbReference type="GO" id="GO:0003887">
    <property type="term" value="F:DNA-directed DNA polymerase activity"/>
    <property type="evidence" value="ECO:0007669"/>
    <property type="project" value="UniProtKB-KW"/>
</dbReference>
<dbReference type="Pfam" id="PF25597">
    <property type="entry name" value="SH3_retrovirus"/>
    <property type="match status" value="1"/>
</dbReference>
<keyword evidence="21" id="KW-0511">Multifunctional enzyme</keyword>
<evidence type="ECO:0000259" key="26">
    <source>
        <dbReference type="PROSITE" id="PS50158"/>
    </source>
</evidence>
<keyword evidence="16" id="KW-0229">DNA integration</keyword>
<evidence type="ECO:0000259" key="27">
    <source>
        <dbReference type="PROSITE" id="PS50994"/>
    </source>
</evidence>
<feature type="region of interest" description="Disordered" evidence="25">
    <location>
        <begin position="192"/>
        <end position="243"/>
    </location>
</feature>
<gene>
    <name evidence="28" type="ORF">NLI96_g7052</name>
</gene>
<dbReference type="GO" id="GO:0005524">
    <property type="term" value="F:ATP binding"/>
    <property type="evidence" value="ECO:0007669"/>
    <property type="project" value="UniProtKB-KW"/>
</dbReference>
<dbReference type="GO" id="GO:0003964">
    <property type="term" value="F:RNA-directed DNA polymerase activity"/>
    <property type="evidence" value="ECO:0007669"/>
    <property type="project" value="UniProtKB-KW"/>
</dbReference>
<dbReference type="InterPro" id="IPR001584">
    <property type="entry name" value="Integrase_cat-core"/>
</dbReference>
<keyword evidence="24" id="KW-0863">Zinc-finger</keyword>
<feature type="domain" description="CCHC-type" evidence="26">
    <location>
        <begin position="247"/>
        <end position="261"/>
    </location>
</feature>
<comment type="caution">
    <text evidence="28">The sequence shown here is derived from an EMBL/GenBank/DDBJ whole genome shotgun (WGS) entry which is preliminary data.</text>
</comment>
<dbReference type="Pfam" id="PF22936">
    <property type="entry name" value="Pol_BBD"/>
    <property type="match status" value="1"/>
</dbReference>
<evidence type="ECO:0000313" key="28">
    <source>
        <dbReference type="EMBL" id="KAJ3482336.1"/>
    </source>
</evidence>
<dbReference type="InterPro" id="IPR057670">
    <property type="entry name" value="SH3_retrovirus"/>
</dbReference>
<evidence type="ECO:0000256" key="16">
    <source>
        <dbReference type="ARBA" id="ARBA00022908"/>
    </source>
</evidence>
<evidence type="ECO:0000313" key="29">
    <source>
        <dbReference type="Proteomes" id="UP001212997"/>
    </source>
</evidence>
<comment type="catalytic activity">
    <reaction evidence="23">
        <text>DNA(n) + a 2'-deoxyribonucleoside 5'-triphosphate = DNA(n+1) + diphosphate</text>
        <dbReference type="Rhea" id="RHEA:22508"/>
        <dbReference type="Rhea" id="RHEA-COMP:17339"/>
        <dbReference type="Rhea" id="RHEA-COMP:17340"/>
        <dbReference type="ChEBI" id="CHEBI:33019"/>
        <dbReference type="ChEBI" id="CHEBI:61560"/>
        <dbReference type="ChEBI" id="CHEBI:173112"/>
        <dbReference type="EC" id="2.7.7.7"/>
    </reaction>
</comment>
<reference evidence="28" key="1">
    <citation type="submission" date="2022-07" db="EMBL/GenBank/DDBJ databases">
        <title>Genome Sequence of Physisporinus lineatus.</title>
        <authorList>
            <person name="Buettner E."/>
        </authorList>
    </citation>
    <scope>NUCLEOTIDE SEQUENCE</scope>
    <source>
        <strain evidence="28">VT162</strain>
    </source>
</reference>
<feature type="region of interest" description="Disordered" evidence="25">
    <location>
        <begin position="761"/>
        <end position="816"/>
    </location>
</feature>
<dbReference type="InterPro" id="IPR054722">
    <property type="entry name" value="PolX-like_BBD"/>
</dbReference>
<dbReference type="SUPFAM" id="SSF56672">
    <property type="entry name" value="DNA/RNA polymerases"/>
    <property type="match status" value="1"/>
</dbReference>
<accession>A0AAD5V091</accession>
<dbReference type="Pfam" id="PF07727">
    <property type="entry name" value="RVT_2"/>
    <property type="match status" value="1"/>
</dbReference>
<evidence type="ECO:0000256" key="18">
    <source>
        <dbReference type="ARBA" id="ARBA00022932"/>
    </source>
</evidence>
<dbReference type="GO" id="GO:0015074">
    <property type="term" value="P:DNA integration"/>
    <property type="evidence" value="ECO:0007669"/>
    <property type="project" value="UniProtKB-KW"/>
</dbReference>
<feature type="compositionally biased region" description="Low complexity" evidence="25">
    <location>
        <begin position="794"/>
        <end position="809"/>
    </location>
</feature>
<comment type="catalytic activity">
    <reaction evidence="22">
        <text>DNA(n) + a 2'-deoxyribonucleoside 5'-triphosphate = DNA(n+1) + diphosphate</text>
        <dbReference type="Rhea" id="RHEA:22508"/>
        <dbReference type="Rhea" id="RHEA-COMP:17339"/>
        <dbReference type="Rhea" id="RHEA-COMP:17340"/>
        <dbReference type="ChEBI" id="CHEBI:33019"/>
        <dbReference type="ChEBI" id="CHEBI:61560"/>
        <dbReference type="ChEBI" id="CHEBI:173112"/>
        <dbReference type="EC" id="2.7.7.49"/>
    </reaction>
</comment>
<evidence type="ECO:0000256" key="5">
    <source>
        <dbReference type="ARBA" id="ARBA00022670"/>
    </source>
</evidence>